<name>A0ACA9PXN7_9GLOM</name>
<organism evidence="1 2">
    <name type="scientific">Scutellospora calospora</name>
    <dbReference type="NCBI Taxonomy" id="85575"/>
    <lineage>
        <taxon>Eukaryota</taxon>
        <taxon>Fungi</taxon>
        <taxon>Fungi incertae sedis</taxon>
        <taxon>Mucoromycota</taxon>
        <taxon>Glomeromycotina</taxon>
        <taxon>Glomeromycetes</taxon>
        <taxon>Diversisporales</taxon>
        <taxon>Gigasporaceae</taxon>
        <taxon>Scutellospora</taxon>
    </lineage>
</organism>
<gene>
    <name evidence="1" type="ORF">SCALOS_LOCUS11290</name>
</gene>
<feature type="non-terminal residue" evidence="1">
    <location>
        <position position="89"/>
    </location>
</feature>
<evidence type="ECO:0000313" key="1">
    <source>
        <dbReference type="EMBL" id="CAG8721980.1"/>
    </source>
</evidence>
<evidence type="ECO:0000313" key="2">
    <source>
        <dbReference type="Proteomes" id="UP000789860"/>
    </source>
</evidence>
<keyword evidence="2" id="KW-1185">Reference proteome</keyword>
<protein>
    <submittedName>
        <fullName evidence="1">4808_t:CDS:1</fullName>
    </submittedName>
</protein>
<accession>A0ACA9PXN7</accession>
<dbReference type="Proteomes" id="UP000789860">
    <property type="component" value="Unassembled WGS sequence"/>
</dbReference>
<proteinExistence type="predicted"/>
<feature type="non-terminal residue" evidence="1">
    <location>
        <position position="1"/>
    </location>
</feature>
<reference evidence="1" key="1">
    <citation type="submission" date="2021-06" db="EMBL/GenBank/DDBJ databases">
        <authorList>
            <person name="Kallberg Y."/>
            <person name="Tangrot J."/>
            <person name="Rosling A."/>
        </authorList>
    </citation>
    <scope>NUCLEOTIDE SEQUENCE</scope>
    <source>
        <strain evidence="1">AU212A</strain>
    </source>
</reference>
<comment type="caution">
    <text evidence="1">The sequence shown here is derived from an EMBL/GenBank/DDBJ whole genome shotgun (WGS) entry which is preliminary data.</text>
</comment>
<sequence length="89" mass="10211">PILFEGTVRSNLDIREEYSDQDLWESLRRVHLVHFEEGLTNNQVFIIGPITSLNDPVNEGGSNFSQGERQLICLARALLRRSKIVIMDE</sequence>
<dbReference type="EMBL" id="CAJVPM010047994">
    <property type="protein sequence ID" value="CAG8721980.1"/>
    <property type="molecule type" value="Genomic_DNA"/>
</dbReference>